<keyword evidence="3 6" id="KW-0378">Hydrolase</keyword>
<evidence type="ECO:0000256" key="5">
    <source>
        <dbReference type="ARBA" id="ARBA00023049"/>
    </source>
</evidence>
<feature type="chain" id="PRO_5002008827" evidence="7">
    <location>
        <begin position="25"/>
        <end position="260"/>
    </location>
</feature>
<accession>A0A0A3ARM4</accession>
<name>A0A0A3ARM4_9PAST</name>
<keyword evidence="10" id="KW-1185">Reference proteome</keyword>
<gene>
    <name evidence="9" type="ORF">OA57_06165</name>
</gene>
<evidence type="ECO:0000256" key="6">
    <source>
        <dbReference type="RuleBase" id="RU003983"/>
    </source>
</evidence>
<evidence type="ECO:0000256" key="1">
    <source>
        <dbReference type="ARBA" id="ARBA00022670"/>
    </source>
</evidence>
<reference evidence="9 10" key="1">
    <citation type="submission" date="2014-11" db="EMBL/GenBank/DDBJ databases">
        <title>Draft genome sequence of Chelonobacter oris 1662T, associated with respiratory disease in Hermann's Tortoises.</title>
        <authorList>
            <person name="Kudirkiene E."/>
            <person name="Hansen M.J."/>
            <person name="Bojesen A.M."/>
        </authorList>
    </citation>
    <scope>NUCLEOTIDE SEQUENCE [LARGE SCALE GENOMIC DNA]</scope>
    <source>
        <strain evidence="9 10">1662</strain>
    </source>
</reference>
<feature type="signal peptide" evidence="7">
    <location>
        <begin position="1"/>
        <end position="24"/>
    </location>
</feature>
<dbReference type="STRING" id="505317.OA57_06165"/>
<dbReference type="PROSITE" id="PS51257">
    <property type="entry name" value="PROKAR_LIPOPROTEIN"/>
    <property type="match status" value="1"/>
</dbReference>
<keyword evidence="1 6" id="KW-0645">Protease</keyword>
<evidence type="ECO:0000313" key="9">
    <source>
        <dbReference type="EMBL" id="KGQ70427.1"/>
    </source>
</evidence>
<dbReference type="Gene3D" id="3.30.2010.10">
    <property type="entry name" value="Metalloproteases ('zincins'), catalytic domain"/>
    <property type="match status" value="1"/>
</dbReference>
<organism evidence="9 10">
    <name type="scientific">Chelonobacter oris</name>
    <dbReference type="NCBI Taxonomy" id="505317"/>
    <lineage>
        <taxon>Bacteria</taxon>
        <taxon>Pseudomonadati</taxon>
        <taxon>Pseudomonadota</taxon>
        <taxon>Gammaproteobacteria</taxon>
        <taxon>Pasteurellales</taxon>
        <taxon>Pasteurellaceae</taxon>
        <taxon>Chelonobacter</taxon>
    </lineage>
</organism>
<dbReference type="PANTHER" id="PTHR22726">
    <property type="entry name" value="METALLOENDOPEPTIDASE OMA1"/>
    <property type="match status" value="1"/>
</dbReference>
<dbReference type="GO" id="GO:0051603">
    <property type="term" value="P:proteolysis involved in protein catabolic process"/>
    <property type="evidence" value="ECO:0007669"/>
    <property type="project" value="TreeGrafter"/>
</dbReference>
<proteinExistence type="inferred from homology"/>
<comment type="similarity">
    <text evidence="6">Belongs to the peptidase M48 family.</text>
</comment>
<dbReference type="InterPro" id="IPR051156">
    <property type="entry name" value="Mito/Outer_Membr_Metalloprot"/>
</dbReference>
<comment type="cofactor">
    <cofactor evidence="6">
        <name>Zn(2+)</name>
        <dbReference type="ChEBI" id="CHEBI:29105"/>
    </cofactor>
    <text evidence="6">Binds 1 zinc ion per subunit.</text>
</comment>
<sequence length="260" mass="28218">MMMRKQIKTWALAVALSSGLAACADTQTVNQQAASSYTQTVNEMKQKGVIDASSTTARRINTVFQRIKPYAEKANDTGVPFQWQLTVMKSNELNAWAMPGGKMMFYTGLVDKLKLTDDEIAVVMGHEMAHALKEHGKQKVNFSMATGLLGSVGNAVLAATTGYDFSPVVSLTQEYGLNKPFSRSNETEADEVGLLLMAEAGYNPESSIRLWQKMSEATGGSGGALEGLVSTHPTNADRENNLRRLMPEALAVYNKSRKAG</sequence>
<keyword evidence="4 6" id="KW-0862">Zinc</keyword>
<evidence type="ECO:0000256" key="2">
    <source>
        <dbReference type="ARBA" id="ARBA00022723"/>
    </source>
</evidence>
<dbReference type="CDD" id="cd07331">
    <property type="entry name" value="M48C_Oma1_like"/>
    <property type="match status" value="1"/>
</dbReference>
<protein>
    <submittedName>
        <fullName evidence="9">Deoxyribonuclease HsdR</fullName>
    </submittedName>
</protein>
<evidence type="ECO:0000313" key="10">
    <source>
        <dbReference type="Proteomes" id="UP000030380"/>
    </source>
</evidence>
<dbReference type="Proteomes" id="UP000030380">
    <property type="component" value="Unassembled WGS sequence"/>
</dbReference>
<evidence type="ECO:0000259" key="8">
    <source>
        <dbReference type="Pfam" id="PF01435"/>
    </source>
</evidence>
<feature type="domain" description="Peptidase M48" evidence="8">
    <location>
        <begin position="65"/>
        <end position="244"/>
    </location>
</feature>
<dbReference type="PANTHER" id="PTHR22726:SF1">
    <property type="entry name" value="METALLOENDOPEPTIDASE OMA1, MITOCHONDRIAL"/>
    <property type="match status" value="1"/>
</dbReference>
<keyword evidence="7" id="KW-0732">Signal</keyword>
<dbReference type="GO" id="GO:0046872">
    <property type="term" value="F:metal ion binding"/>
    <property type="evidence" value="ECO:0007669"/>
    <property type="project" value="UniProtKB-KW"/>
</dbReference>
<keyword evidence="2" id="KW-0479">Metal-binding</keyword>
<evidence type="ECO:0000256" key="3">
    <source>
        <dbReference type="ARBA" id="ARBA00022801"/>
    </source>
</evidence>
<dbReference type="EMBL" id="JSUM01000010">
    <property type="protein sequence ID" value="KGQ70427.1"/>
    <property type="molecule type" value="Genomic_DNA"/>
</dbReference>
<keyword evidence="5 6" id="KW-0482">Metalloprotease</keyword>
<dbReference type="GO" id="GO:0016020">
    <property type="term" value="C:membrane"/>
    <property type="evidence" value="ECO:0007669"/>
    <property type="project" value="TreeGrafter"/>
</dbReference>
<evidence type="ECO:0000256" key="7">
    <source>
        <dbReference type="SAM" id="SignalP"/>
    </source>
</evidence>
<comment type="caution">
    <text evidence="9">The sequence shown here is derived from an EMBL/GenBank/DDBJ whole genome shotgun (WGS) entry which is preliminary data.</text>
</comment>
<dbReference type="GO" id="GO:0004222">
    <property type="term" value="F:metalloendopeptidase activity"/>
    <property type="evidence" value="ECO:0007669"/>
    <property type="project" value="InterPro"/>
</dbReference>
<evidence type="ECO:0000256" key="4">
    <source>
        <dbReference type="ARBA" id="ARBA00022833"/>
    </source>
</evidence>
<dbReference type="OrthoDB" id="9810445at2"/>
<dbReference type="InterPro" id="IPR001915">
    <property type="entry name" value="Peptidase_M48"/>
</dbReference>
<dbReference type="Pfam" id="PF01435">
    <property type="entry name" value="Peptidase_M48"/>
    <property type="match status" value="1"/>
</dbReference>
<dbReference type="AlphaFoldDB" id="A0A0A3ARM4"/>